<reference evidence="1" key="1">
    <citation type="journal article" date="2021" name="IMA Fungus">
        <title>Genomic characterization of three marine fungi, including Emericellopsis atlantica sp. nov. with signatures of a generalist lifestyle and marine biomass degradation.</title>
        <authorList>
            <person name="Hagestad O.C."/>
            <person name="Hou L."/>
            <person name="Andersen J.H."/>
            <person name="Hansen E.H."/>
            <person name="Altermark B."/>
            <person name="Li C."/>
            <person name="Kuhnert E."/>
            <person name="Cox R.J."/>
            <person name="Crous P.W."/>
            <person name="Spatafora J.W."/>
            <person name="Lail K."/>
            <person name="Amirebrahimi M."/>
            <person name="Lipzen A."/>
            <person name="Pangilinan J."/>
            <person name="Andreopoulos W."/>
            <person name="Hayes R.D."/>
            <person name="Ng V."/>
            <person name="Grigoriev I.V."/>
            <person name="Jackson S.A."/>
            <person name="Sutton T.D.S."/>
            <person name="Dobson A.D.W."/>
            <person name="Rama T."/>
        </authorList>
    </citation>
    <scope>NUCLEOTIDE SEQUENCE</scope>
    <source>
        <strain evidence="1">TRa3180A</strain>
    </source>
</reference>
<keyword evidence="2" id="KW-1185">Reference proteome</keyword>
<organism evidence="1 2">
    <name type="scientific">Calycina marina</name>
    <dbReference type="NCBI Taxonomy" id="1763456"/>
    <lineage>
        <taxon>Eukaryota</taxon>
        <taxon>Fungi</taxon>
        <taxon>Dikarya</taxon>
        <taxon>Ascomycota</taxon>
        <taxon>Pezizomycotina</taxon>
        <taxon>Leotiomycetes</taxon>
        <taxon>Helotiales</taxon>
        <taxon>Pezizellaceae</taxon>
        <taxon>Calycina</taxon>
    </lineage>
</organism>
<dbReference type="AlphaFoldDB" id="A0A9P7YWW7"/>
<protein>
    <submittedName>
        <fullName evidence="1">Uncharacterized protein</fullName>
    </submittedName>
</protein>
<evidence type="ECO:0000313" key="2">
    <source>
        <dbReference type="Proteomes" id="UP000887226"/>
    </source>
</evidence>
<proteinExistence type="predicted"/>
<gene>
    <name evidence="1" type="ORF">BJ878DRAFT_523699</name>
</gene>
<sequence length="74" mass="8017">MLTLPTYGCPCISLLAAALSYHDMTVGLPIMSMCAMIRSHRLTSSLIILINPSIDLCESLFSSACVQRRPSRSG</sequence>
<dbReference type="EMBL" id="MU254323">
    <property type="protein sequence ID" value="KAG9240872.1"/>
    <property type="molecule type" value="Genomic_DNA"/>
</dbReference>
<dbReference type="Proteomes" id="UP000887226">
    <property type="component" value="Unassembled WGS sequence"/>
</dbReference>
<comment type="caution">
    <text evidence="1">The sequence shown here is derived from an EMBL/GenBank/DDBJ whole genome shotgun (WGS) entry which is preliminary data.</text>
</comment>
<evidence type="ECO:0000313" key="1">
    <source>
        <dbReference type="EMBL" id="KAG9240872.1"/>
    </source>
</evidence>
<name>A0A9P7YWW7_9HELO</name>
<accession>A0A9P7YWW7</accession>